<proteinExistence type="inferred from homology"/>
<organism evidence="3 4">
    <name type="scientific">Streptomyces minutiscleroticus</name>
    <dbReference type="NCBI Taxonomy" id="68238"/>
    <lineage>
        <taxon>Bacteria</taxon>
        <taxon>Bacillati</taxon>
        <taxon>Actinomycetota</taxon>
        <taxon>Actinomycetes</taxon>
        <taxon>Kitasatosporales</taxon>
        <taxon>Streptomycetaceae</taxon>
        <taxon>Streptomyces</taxon>
    </lineage>
</organism>
<dbReference type="InterPro" id="IPR027413">
    <property type="entry name" value="GROEL-like_equatorial_sf"/>
</dbReference>
<dbReference type="Proteomes" id="UP000619244">
    <property type="component" value="Unassembled WGS sequence"/>
</dbReference>
<evidence type="ECO:0000313" key="3">
    <source>
        <dbReference type="EMBL" id="GGY18876.1"/>
    </source>
</evidence>
<feature type="compositionally biased region" description="Basic and acidic residues" evidence="2">
    <location>
        <begin position="183"/>
        <end position="198"/>
    </location>
</feature>
<reference evidence="3" key="2">
    <citation type="submission" date="2020-09" db="EMBL/GenBank/DDBJ databases">
        <authorList>
            <person name="Sun Q."/>
            <person name="Ohkuma M."/>
        </authorList>
    </citation>
    <scope>NUCLEOTIDE SEQUENCE</scope>
    <source>
        <strain evidence="3">JCM 4790</strain>
    </source>
</reference>
<comment type="similarity">
    <text evidence="1">Belongs to the chaperonin (HSP60) family.</text>
</comment>
<dbReference type="Gene3D" id="1.10.560.10">
    <property type="entry name" value="GroEL-like equatorial domain"/>
    <property type="match status" value="1"/>
</dbReference>
<protein>
    <submittedName>
        <fullName evidence="3">Uncharacterized protein</fullName>
    </submittedName>
</protein>
<dbReference type="AlphaFoldDB" id="A0A918P3N9"/>
<dbReference type="EMBL" id="BMVU01000135">
    <property type="protein sequence ID" value="GGY18876.1"/>
    <property type="molecule type" value="Genomic_DNA"/>
</dbReference>
<name>A0A918P3N9_9ACTN</name>
<evidence type="ECO:0000313" key="4">
    <source>
        <dbReference type="Proteomes" id="UP000619244"/>
    </source>
</evidence>
<evidence type="ECO:0000256" key="1">
    <source>
        <dbReference type="ARBA" id="ARBA00006607"/>
    </source>
</evidence>
<accession>A0A918P3N9</accession>
<feature type="compositionally biased region" description="Low complexity" evidence="2">
    <location>
        <begin position="166"/>
        <end position="175"/>
    </location>
</feature>
<keyword evidence="4" id="KW-1185">Reference proteome</keyword>
<evidence type="ECO:0000256" key="2">
    <source>
        <dbReference type="SAM" id="MobiDB-lite"/>
    </source>
</evidence>
<gene>
    <name evidence="3" type="ORF">GCM10010358_82370</name>
</gene>
<sequence>MTRSALQNAGSIAALFLITEAVIADKPEKAAAPAGGMPGGEGTSDRPLRLIDRPAGRGRHPLETGGAALGCVRGVWMRLVSHPMADGENAPGCREFGLGIRTAVIGKNDHDSCWASPVRGSKRTTRSTSRSGPTLPMGSRRMDACTTIGEIRIDFGVEASTEAAPVAPASANSSSMPVWTRRTSPDRGDEVRQTRRPI</sequence>
<feature type="region of interest" description="Disordered" evidence="2">
    <location>
        <begin position="166"/>
        <end position="198"/>
    </location>
</feature>
<reference evidence="3" key="1">
    <citation type="journal article" date="2014" name="Int. J. Syst. Evol. Microbiol.">
        <title>Complete genome sequence of Corynebacterium casei LMG S-19264T (=DSM 44701T), isolated from a smear-ripened cheese.</title>
        <authorList>
            <consortium name="US DOE Joint Genome Institute (JGI-PGF)"/>
            <person name="Walter F."/>
            <person name="Albersmeier A."/>
            <person name="Kalinowski J."/>
            <person name="Ruckert C."/>
        </authorList>
    </citation>
    <scope>NUCLEOTIDE SEQUENCE</scope>
    <source>
        <strain evidence="3">JCM 4790</strain>
    </source>
</reference>
<comment type="caution">
    <text evidence="3">The sequence shown here is derived from an EMBL/GenBank/DDBJ whole genome shotgun (WGS) entry which is preliminary data.</text>
</comment>
<feature type="region of interest" description="Disordered" evidence="2">
    <location>
        <begin position="116"/>
        <end position="141"/>
    </location>
</feature>